<evidence type="ECO:0000313" key="5">
    <source>
        <dbReference type="EMBL" id="THU34744.1"/>
    </source>
</evidence>
<comment type="caution">
    <text evidence="5">The sequence shown here is derived from an EMBL/GenBank/DDBJ whole genome shotgun (WGS) entry which is preliminary data.</text>
</comment>
<evidence type="ECO:0000256" key="2">
    <source>
        <dbReference type="ARBA" id="ARBA00023125"/>
    </source>
</evidence>
<keyword evidence="3" id="KW-0804">Transcription</keyword>
<keyword evidence="2" id="KW-0238">DNA-binding</keyword>
<dbReference type="SUPFAM" id="SSF46689">
    <property type="entry name" value="Homeodomain-like"/>
    <property type="match status" value="1"/>
</dbReference>
<keyword evidence="6" id="KW-1185">Reference proteome</keyword>
<dbReference type="PROSITE" id="PS01124">
    <property type="entry name" value="HTH_ARAC_FAMILY_2"/>
    <property type="match status" value="1"/>
</dbReference>
<dbReference type="Gene3D" id="1.10.10.60">
    <property type="entry name" value="Homeodomain-like"/>
    <property type="match status" value="1"/>
</dbReference>
<dbReference type="GO" id="GO:0003700">
    <property type="term" value="F:DNA-binding transcription factor activity"/>
    <property type="evidence" value="ECO:0007669"/>
    <property type="project" value="InterPro"/>
</dbReference>
<accession>A0A4S8HLU8</accession>
<gene>
    <name evidence="5" type="ORF">FAM09_22365</name>
</gene>
<dbReference type="SMART" id="SM00342">
    <property type="entry name" value="HTH_ARAC"/>
    <property type="match status" value="1"/>
</dbReference>
<evidence type="ECO:0000313" key="6">
    <source>
        <dbReference type="Proteomes" id="UP000306918"/>
    </source>
</evidence>
<feature type="domain" description="HTH araC/xylS-type" evidence="4">
    <location>
        <begin position="37"/>
        <end position="134"/>
    </location>
</feature>
<dbReference type="EMBL" id="STFF01000007">
    <property type="protein sequence ID" value="THU34744.1"/>
    <property type="molecule type" value="Genomic_DNA"/>
</dbReference>
<dbReference type="InterPro" id="IPR018062">
    <property type="entry name" value="HTH_AraC-typ_CS"/>
</dbReference>
<proteinExistence type="predicted"/>
<dbReference type="AlphaFoldDB" id="A0A4S8HLU8"/>
<dbReference type="InterPro" id="IPR009057">
    <property type="entry name" value="Homeodomain-like_sf"/>
</dbReference>
<keyword evidence="1" id="KW-0805">Transcription regulation</keyword>
<dbReference type="InterPro" id="IPR018060">
    <property type="entry name" value="HTH_AraC"/>
</dbReference>
<sequence length="145" mass="17049">MVFSNGSWPSQEFLRQVNLYQNLILMRLSPSDLEMLQKVKDLLEKDYKYRYTQAQLANRFYINESKLRKGFICVYQIPIYEYQVSIRIAKAKELLAGTDESVKCIAYHVGYDVKSLEKQFKKTTGMSPLEWRKKNSSMHSTNITT</sequence>
<dbReference type="GO" id="GO:0043565">
    <property type="term" value="F:sequence-specific DNA binding"/>
    <property type="evidence" value="ECO:0007669"/>
    <property type="project" value="InterPro"/>
</dbReference>
<dbReference type="OrthoDB" id="9803764at2"/>
<evidence type="ECO:0000256" key="1">
    <source>
        <dbReference type="ARBA" id="ARBA00023015"/>
    </source>
</evidence>
<protein>
    <submittedName>
        <fullName evidence="5">Helix-turn-helix transcriptional regulator</fullName>
    </submittedName>
</protein>
<dbReference type="PROSITE" id="PS00041">
    <property type="entry name" value="HTH_ARAC_FAMILY_1"/>
    <property type="match status" value="1"/>
</dbReference>
<dbReference type="PANTHER" id="PTHR43280:SF2">
    <property type="entry name" value="HTH-TYPE TRANSCRIPTIONAL REGULATOR EXSA"/>
    <property type="match status" value="1"/>
</dbReference>
<dbReference type="PANTHER" id="PTHR43280">
    <property type="entry name" value="ARAC-FAMILY TRANSCRIPTIONAL REGULATOR"/>
    <property type="match status" value="1"/>
</dbReference>
<dbReference type="Proteomes" id="UP000306918">
    <property type="component" value="Unassembled WGS sequence"/>
</dbReference>
<evidence type="ECO:0000256" key="3">
    <source>
        <dbReference type="ARBA" id="ARBA00023163"/>
    </source>
</evidence>
<name>A0A4S8HLU8_9BACT</name>
<evidence type="ECO:0000259" key="4">
    <source>
        <dbReference type="PROSITE" id="PS01124"/>
    </source>
</evidence>
<dbReference type="Pfam" id="PF12833">
    <property type="entry name" value="HTH_18"/>
    <property type="match status" value="1"/>
</dbReference>
<organism evidence="5 6">
    <name type="scientific">Niastella caeni</name>
    <dbReference type="NCBI Taxonomy" id="2569763"/>
    <lineage>
        <taxon>Bacteria</taxon>
        <taxon>Pseudomonadati</taxon>
        <taxon>Bacteroidota</taxon>
        <taxon>Chitinophagia</taxon>
        <taxon>Chitinophagales</taxon>
        <taxon>Chitinophagaceae</taxon>
        <taxon>Niastella</taxon>
    </lineage>
</organism>
<reference evidence="5 6" key="1">
    <citation type="submission" date="2019-04" db="EMBL/GenBank/DDBJ databases">
        <title>Niastella caeni sp. nov., isolated from activated sludge.</title>
        <authorList>
            <person name="Sheng M."/>
        </authorList>
    </citation>
    <scope>NUCLEOTIDE SEQUENCE [LARGE SCALE GENOMIC DNA]</scope>
    <source>
        <strain evidence="5 6">HX-2-15</strain>
    </source>
</reference>